<dbReference type="CDD" id="cd09294">
    <property type="entry name" value="SmpB"/>
    <property type="match status" value="1"/>
</dbReference>
<feature type="region of interest" description="Disordered" evidence="3">
    <location>
        <begin position="1"/>
        <end position="23"/>
    </location>
</feature>
<evidence type="ECO:0000313" key="5">
    <source>
        <dbReference type="EMBL" id="CAE0606680.1"/>
    </source>
</evidence>
<dbReference type="GO" id="GO:0003723">
    <property type="term" value="F:RNA binding"/>
    <property type="evidence" value="ECO:0007669"/>
    <property type="project" value="UniProtKB-KW"/>
</dbReference>
<keyword evidence="1" id="KW-0963">Cytoplasm</keyword>
<dbReference type="GO" id="GO:0005829">
    <property type="term" value="C:cytosol"/>
    <property type="evidence" value="ECO:0007669"/>
    <property type="project" value="TreeGrafter"/>
</dbReference>
<dbReference type="GO" id="GO:0070930">
    <property type="term" value="P:trans-translation-dependent protein tagging"/>
    <property type="evidence" value="ECO:0007669"/>
    <property type="project" value="TreeGrafter"/>
</dbReference>
<evidence type="ECO:0000313" key="4">
    <source>
        <dbReference type="EMBL" id="CAE0606679.1"/>
    </source>
</evidence>
<evidence type="ECO:0008006" key="6">
    <source>
        <dbReference type="Google" id="ProtNLM"/>
    </source>
</evidence>
<keyword evidence="2" id="KW-0694">RNA-binding</keyword>
<dbReference type="EMBL" id="HBIS01000586">
    <property type="protein sequence ID" value="CAE0606680.1"/>
    <property type="molecule type" value="Transcribed_RNA"/>
</dbReference>
<evidence type="ECO:0000256" key="2">
    <source>
        <dbReference type="ARBA" id="ARBA00022884"/>
    </source>
</evidence>
<dbReference type="InterPro" id="IPR000037">
    <property type="entry name" value="SsrA-bd_prot"/>
</dbReference>
<dbReference type="AlphaFoldDB" id="A0A6U9PTG1"/>
<sequence length="235" mass="26221">MNARWSTARREIRSRTPTSDGHLAAAASERFACEARGGAKCAAVGASGRTTATVTWPGAGRRRHGEGLQRRADWAVCGATQNAKGSTKDVCRNRKARFNYEVLEVFEAGIELKGSEVKSARAGKVSLAESFARVTNGELILLQCNISPHENTGNYDQHEPSRKRRLLVHKKQIRKLKEKQEQQGLTVIPLRMYFSRGLLKVELGLCKGKKTYDKRETMKKRDTDRKINQALKVGI</sequence>
<organism evidence="5">
    <name type="scientific">Picocystis salinarum</name>
    <dbReference type="NCBI Taxonomy" id="88271"/>
    <lineage>
        <taxon>Eukaryota</taxon>
        <taxon>Viridiplantae</taxon>
        <taxon>Chlorophyta</taxon>
        <taxon>Picocystophyceae</taxon>
        <taxon>Picocystales</taxon>
        <taxon>Picocystaceae</taxon>
        <taxon>Picocystis</taxon>
    </lineage>
</organism>
<accession>A0A6U9PTG1</accession>
<dbReference type="NCBIfam" id="TIGR00086">
    <property type="entry name" value="smpB"/>
    <property type="match status" value="1"/>
</dbReference>
<evidence type="ECO:0000256" key="1">
    <source>
        <dbReference type="ARBA" id="ARBA00022490"/>
    </source>
</evidence>
<dbReference type="HAMAP" id="MF_00023">
    <property type="entry name" value="SmpB"/>
    <property type="match status" value="1"/>
</dbReference>
<dbReference type="EMBL" id="HBIS01000585">
    <property type="protein sequence ID" value="CAE0606679.1"/>
    <property type="molecule type" value="Transcribed_RNA"/>
</dbReference>
<dbReference type="SUPFAM" id="SSF74982">
    <property type="entry name" value="Small protein B (SmpB)"/>
    <property type="match status" value="1"/>
</dbReference>
<dbReference type="PANTHER" id="PTHR30308:SF2">
    <property type="entry name" value="SSRA-BINDING PROTEIN"/>
    <property type="match status" value="1"/>
</dbReference>
<dbReference type="InterPro" id="IPR023620">
    <property type="entry name" value="SmpB"/>
</dbReference>
<proteinExistence type="inferred from homology"/>
<dbReference type="NCBIfam" id="NF003843">
    <property type="entry name" value="PRK05422.1"/>
    <property type="match status" value="1"/>
</dbReference>
<reference evidence="5" key="1">
    <citation type="submission" date="2021-01" db="EMBL/GenBank/DDBJ databases">
        <authorList>
            <person name="Corre E."/>
            <person name="Pelletier E."/>
            <person name="Niang G."/>
            <person name="Scheremetjew M."/>
            <person name="Finn R."/>
            <person name="Kale V."/>
            <person name="Holt S."/>
            <person name="Cochrane G."/>
            <person name="Meng A."/>
            <person name="Brown T."/>
            <person name="Cohen L."/>
        </authorList>
    </citation>
    <scope>NUCLEOTIDE SEQUENCE</scope>
    <source>
        <strain evidence="5">CCMP1897</strain>
    </source>
</reference>
<protein>
    <recommendedName>
        <fullName evidence="6">SsrA-binding protein</fullName>
    </recommendedName>
</protein>
<dbReference type="Gene3D" id="2.40.280.10">
    <property type="match status" value="1"/>
</dbReference>
<dbReference type="PANTHER" id="PTHR30308">
    <property type="entry name" value="TMRNA-BINDING COMPONENT OF TRANS-TRANSLATION TAGGING COMPLEX"/>
    <property type="match status" value="1"/>
</dbReference>
<dbReference type="InterPro" id="IPR020081">
    <property type="entry name" value="SsrA-bd_prot_CS"/>
</dbReference>
<gene>
    <name evidence="4" type="ORF">PSAL00342_LOCUS495</name>
    <name evidence="5" type="ORF">PSAL00342_LOCUS496</name>
</gene>
<dbReference type="PROSITE" id="PS01317">
    <property type="entry name" value="SSRP"/>
    <property type="match status" value="1"/>
</dbReference>
<evidence type="ECO:0000256" key="3">
    <source>
        <dbReference type="SAM" id="MobiDB-lite"/>
    </source>
</evidence>
<dbReference type="Pfam" id="PF01668">
    <property type="entry name" value="SmpB"/>
    <property type="match status" value="1"/>
</dbReference>
<name>A0A6U9PTG1_9CHLO</name>